<dbReference type="InterPro" id="IPR020904">
    <property type="entry name" value="Sc_DH/Rdtase_CS"/>
</dbReference>
<accession>A0A6N8FV31</accession>
<dbReference type="PROSITE" id="PS00061">
    <property type="entry name" value="ADH_SHORT"/>
    <property type="match status" value="1"/>
</dbReference>
<dbReference type="FunFam" id="3.40.50.720:FF:000084">
    <property type="entry name" value="Short-chain dehydrogenase reductase"/>
    <property type="match status" value="1"/>
</dbReference>
<feature type="domain" description="Ketoreductase" evidence="3">
    <location>
        <begin position="7"/>
        <end position="184"/>
    </location>
</feature>
<proteinExistence type="inferred from homology"/>
<dbReference type="AlphaFoldDB" id="A0A6N8FV31"/>
<dbReference type="OrthoDB" id="560660at2"/>
<keyword evidence="2" id="KW-0560">Oxidoreductase</keyword>
<name>A0A6N8FV31_9CHRO</name>
<gene>
    <name evidence="4" type="ORF">BWI75_09805</name>
</gene>
<evidence type="ECO:0000256" key="1">
    <source>
        <dbReference type="ARBA" id="ARBA00006484"/>
    </source>
</evidence>
<comment type="caution">
    <text evidence="4">The sequence shown here is derived from an EMBL/GenBank/DDBJ whole genome shotgun (WGS) entry which is preliminary data.</text>
</comment>
<dbReference type="GO" id="GO:0016614">
    <property type="term" value="F:oxidoreductase activity, acting on CH-OH group of donors"/>
    <property type="evidence" value="ECO:0007669"/>
    <property type="project" value="UniProtKB-ARBA"/>
</dbReference>
<evidence type="ECO:0000313" key="4">
    <source>
        <dbReference type="EMBL" id="MUL36634.1"/>
    </source>
</evidence>
<evidence type="ECO:0000259" key="3">
    <source>
        <dbReference type="SMART" id="SM00822"/>
    </source>
</evidence>
<dbReference type="InterPro" id="IPR057326">
    <property type="entry name" value="KR_dom"/>
</dbReference>
<sequence>MTELNGKVALVTGASRGIGAATAKHLAAAGAKVAVNYVKNADAAYQVVQAIEQVGGVAIAIAADVADPTQVKQLFTTVTEQFGTLHILVNNAGTAESAPLSQIDDGHIERQFDLNVRGLIYACQEASRWFEGEGRIINLSSVVADGVPGGAVYAATKAAVNAITRSLAIELGDRQIAVNAVSPGPVDTDLAQTVNTAKSFQQMVSRTPLGRLGVPDDIARAIAFLAPDDAAWITGQIIGTDGGFRF</sequence>
<dbReference type="Proteomes" id="UP000441797">
    <property type="component" value="Unassembled WGS sequence"/>
</dbReference>
<dbReference type="Pfam" id="PF13561">
    <property type="entry name" value="adh_short_C2"/>
    <property type="match status" value="1"/>
</dbReference>
<dbReference type="PANTHER" id="PTHR48107">
    <property type="entry name" value="NADPH-DEPENDENT ALDEHYDE REDUCTASE-LIKE PROTEIN, CHLOROPLASTIC-RELATED"/>
    <property type="match status" value="1"/>
</dbReference>
<dbReference type="RefSeq" id="WP_105218183.1">
    <property type="nucleotide sequence ID" value="NZ_CAWNSU010000076.1"/>
</dbReference>
<dbReference type="SUPFAM" id="SSF51735">
    <property type="entry name" value="NAD(P)-binding Rossmann-fold domains"/>
    <property type="match status" value="1"/>
</dbReference>
<dbReference type="SMART" id="SM00822">
    <property type="entry name" value="PKS_KR"/>
    <property type="match status" value="1"/>
</dbReference>
<dbReference type="InterPro" id="IPR002347">
    <property type="entry name" value="SDR_fam"/>
</dbReference>
<evidence type="ECO:0000313" key="5">
    <source>
        <dbReference type="Proteomes" id="UP000441797"/>
    </source>
</evidence>
<dbReference type="NCBIfam" id="NF005559">
    <property type="entry name" value="PRK07231.1"/>
    <property type="match status" value="1"/>
</dbReference>
<dbReference type="InterPro" id="IPR036291">
    <property type="entry name" value="NAD(P)-bd_dom_sf"/>
</dbReference>
<dbReference type="PANTHER" id="PTHR48107:SF7">
    <property type="entry name" value="RE15974P"/>
    <property type="match status" value="1"/>
</dbReference>
<dbReference type="PRINTS" id="PR00080">
    <property type="entry name" value="SDRFAMILY"/>
</dbReference>
<keyword evidence="5" id="KW-1185">Reference proteome</keyword>
<protein>
    <recommendedName>
        <fullName evidence="3">Ketoreductase domain-containing protein</fullName>
    </recommendedName>
</protein>
<dbReference type="Gene3D" id="3.40.50.720">
    <property type="entry name" value="NAD(P)-binding Rossmann-like Domain"/>
    <property type="match status" value="1"/>
</dbReference>
<dbReference type="EMBL" id="NAPY01000012">
    <property type="protein sequence ID" value="MUL36634.1"/>
    <property type="molecule type" value="Genomic_DNA"/>
</dbReference>
<comment type="similarity">
    <text evidence="1">Belongs to the short-chain dehydrogenases/reductases (SDR) family.</text>
</comment>
<evidence type="ECO:0000256" key="2">
    <source>
        <dbReference type="ARBA" id="ARBA00023002"/>
    </source>
</evidence>
<reference evidence="4 5" key="1">
    <citation type="journal article" date="2019" name="Front. Microbiol.">
        <title>Genomic Features for Desiccation Tolerance and Sugar Biosynthesis in the Extremophile Gloeocapsopsis sp. UTEX B3054.</title>
        <authorList>
            <person name="Urrejola C."/>
            <person name="Alcorta J."/>
            <person name="Salas L."/>
            <person name="Vasquez M."/>
            <person name="Polz M.F."/>
            <person name="Vicuna R."/>
            <person name="Diez B."/>
        </authorList>
    </citation>
    <scope>NUCLEOTIDE SEQUENCE [LARGE SCALE GENOMIC DNA]</scope>
    <source>
        <strain evidence="4 5">1H9</strain>
    </source>
</reference>
<dbReference type="PRINTS" id="PR00081">
    <property type="entry name" value="GDHRDH"/>
</dbReference>
<organism evidence="4 5">
    <name type="scientific">Gloeocapsopsis dulcis AAB1 = 1H9</name>
    <dbReference type="NCBI Taxonomy" id="1433147"/>
    <lineage>
        <taxon>Bacteria</taxon>
        <taxon>Bacillati</taxon>
        <taxon>Cyanobacteriota</taxon>
        <taxon>Cyanophyceae</taxon>
        <taxon>Oscillatoriophycideae</taxon>
        <taxon>Chroococcales</taxon>
        <taxon>Chroococcaceae</taxon>
        <taxon>Gloeocapsopsis</taxon>
        <taxon>Gloeocapsopsis dulcis</taxon>
    </lineage>
</organism>